<dbReference type="AlphaFoldDB" id="A0A645HK91"/>
<proteinExistence type="predicted"/>
<dbReference type="GO" id="GO:0005524">
    <property type="term" value="F:ATP binding"/>
    <property type="evidence" value="ECO:0007669"/>
    <property type="project" value="UniProtKB-KW"/>
</dbReference>
<keyword evidence="2 11" id="KW-0436">Ligase</keyword>
<dbReference type="SUPFAM" id="SSF46589">
    <property type="entry name" value="tRNA-binding arm"/>
    <property type="match status" value="1"/>
</dbReference>
<dbReference type="Pfam" id="PF10458">
    <property type="entry name" value="Val_tRNA-synt_C"/>
    <property type="match status" value="1"/>
</dbReference>
<evidence type="ECO:0000256" key="1">
    <source>
        <dbReference type="ARBA" id="ARBA00013169"/>
    </source>
</evidence>
<dbReference type="InterPro" id="IPR010978">
    <property type="entry name" value="tRNA-bd_arm"/>
</dbReference>
<evidence type="ECO:0000256" key="9">
    <source>
        <dbReference type="SAM" id="Coils"/>
    </source>
</evidence>
<evidence type="ECO:0000256" key="7">
    <source>
        <dbReference type="ARBA" id="ARBA00029936"/>
    </source>
</evidence>
<keyword evidence="3" id="KW-0547">Nucleotide-binding</keyword>
<gene>
    <name evidence="11" type="primary">valS_61</name>
    <name evidence="11" type="ORF">SDC9_186966</name>
</gene>
<feature type="domain" description="Valyl-tRNA synthetase tRNA-binding arm" evidence="10">
    <location>
        <begin position="10"/>
        <end position="74"/>
    </location>
</feature>
<evidence type="ECO:0000256" key="3">
    <source>
        <dbReference type="ARBA" id="ARBA00022741"/>
    </source>
</evidence>
<evidence type="ECO:0000256" key="4">
    <source>
        <dbReference type="ARBA" id="ARBA00022840"/>
    </source>
</evidence>
<evidence type="ECO:0000256" key="8">
    <source>
        <dbReference type="ARBA" id="ARBA00047552"/>
    </source>
</evidence>
<protein>
    <recommendedName>
        <fullName evidence="1">valine--tRNA ligase</fullName>
        <ecNumber evidence="1">6.1.1.9</ecNumber>
    </recommendedName>
    <alternativeName>
        <fullName evidence="7">Valyl-tRNA synthetase</fullName>
    </alternativeName>
</protein>
<dbReference type="GO" id="GO:0006438">
    <property type="term" value="P:valyl-tRNA aminoacylation"/>
    <property type="evidence" value="ECO:0007669"/>
    <property type="project" value="InterPro"/>
</dbReference>
<dbReference type="EC" id="6.1.1.9" evidence="1"/>
<dbReference type="FunFam" id="1.10.287.380:FF:000001">
    <property type="entry name" value="Valine--tRNA ligase"/>
    <property type="match status" value="1"/>
</dbReference>
<dbReference type="InterPro" id="IPR037118">
    <property type="entry name" value="Val-tRNA_synth_C_sf"/>
</dbReference>
<comment type="caution">
    <text evidence="11">The sequence shown here is derived from an EMBL/GenBank/DDBJ whole genome shotgun (WGS) entry which is preliminary data.</text>
</comment>
<dbReference type="GO" id="GO:0004832">
    <property type="term" value="F:valine-tRNA ligase activity"/>
    <property type="evidence" value="ECO:0007669"/>
    <property type="project" value="UniProtKB-EC"/>
</dbReference>
<comment type="catalytic activity">
    <reaction evidence="8">
        <text>tRNA(Val) + L-valine + ATP = L-valyl-tRNA(Val) + AMP + diphosphate</text>
        <dbReference type="Rhea" id="RHEA:10704"/>
        <dbReference type="Rhea" id="RHEA-COMP:9672"/>
        <dbReference type="Rhea" id="RHEA-COMP:9708"/>
        <dbReference type="ChEBI" id="CHEBI:30616"/>
        <dbReference type="ChEBI" id="CHEBI:33019"/>
        <dbReference type="ChEBI" id="CHEBI:57762"/>
        <dbReference type="ChEBI" id="CHEBI:78442"/>
        <dbReference type="ChEBI" id="CHEBI:78537"/>
        <dbReference type="ChEBI" id="CHEBI:456215"/>
        <dbReference type="EC" id="6.1.1.9"/>
    </reaction>
</comment>
<organism evidence="11">
    <name type="scientific">bioreactor metagenome</name>
    <dbReference type="NCBI Taxonomy" id="1076179"/>
    <lineage>
        <taxon>unclassified sequences</taxon>
        <taxon>metagenomes</taxon>
        <taxon>ecological metagenomes</taxon>
    </lineage>
</organism>
<dbReference type="GO" id="GO:0005737">
    <property type="term" value="C:cytoplasm"/>
    <property type="evidence" value="ECO:0007669"/>
    <property type="project" value="InterPro"/>
</dbReference>
<keyword evidence="6" id="KW-0030">Aminoacyl-tRNA synthetase</keyword>
<dbReference type="InterPro" id="IPR019499">
    <property type="entry name" value="Val-tRNA_synth_tRNA-bd"/>
</dbReference>
<sequence>MFIPMGELVDYAAERARLENEKKKLLAELDRVGSKLANEGFMAKAPAALVEEERGKLSKFEEMLARVDESLAKLP</sequence>
<evidence type="ECO:0000256" key="2">
    <source>
        <dbReference type="ARBA" id="ARBA00022598"/>
    </source>
</evidence>
<name>A0A645HK91_9ZZZZ</name>
<accession>A0A645HK91</accession>
<evidence type="ECO:0000313" key="11">
    <source>
        <dbReference type="EMBL" id="MPN39438.1"/>
    </source>
</evidence>
<keyword evidence="5" id="KW-0648">Protein biosynthesis</keyword>
<feature type="coiled-coil region" evidence="9">
    <location>
        <begin position="8"/>
        <end position="35"/>
    </location>
</feature>
<evidence type="ECO:0000259" key="10">
    <source>
        <dbReference type="Pfam" id="PF10458"/>
    </source>
</evidence>
<dbReference type="EMBL" id="VSSQ01095253">
    <property type="protein sequence ID" value="MPN39438.1"/>
    <property type="molecule type" value="Genomic_DNA"/>
</dbReference>
<evidence type="ECO:0000256" key="6">
    <source>
        <dbReference type="ARBA" id="ARBA00023146"/>
    </source>
</evidence>
<reference evidence="11" key="1">
    <citation type="submission" date="2019-08" db="EMBL/GenBank/DDBJ databases">
        <authorList>
            <person name="Kucharzyk K."/>
            <person name="Murdoch R.W."/>
            <person name="Higgins S."/>
            <person name="Loffler F."/>
        </authorList>
    </citation>
    <scope>NUCLEOTIDE SEQUENCE</scope>
</reference>
<keyword evidence="9" id="KW-0175">Coiled coil</keyword>
<keyword evidence="4" id="KW-0067">ATP-binding</keyword>
<evidence type="ECO:0000256" key="5">
    <source>
        <dbReference type="ARBA" id="ARBA00022917"/>
    </source>
</evidence>
<dbReference type="Gene3D" id="1.10.287.380">
    <property type="entry name" value="Valyl-tRNA synthetase, C-terminal domain"/>
    <property type="match status" value="1"/>
</dbReference>